<feature type="transmembrane region" description="Helical" evidence="1">
    <location>
        <begin position="221"/>
        <end position="240"/>
    </location>
</feature>
<dbReference type="Proteomes" id="UP001302745">
    <property type="component" value="Unassembled WGS sequence"/>
</dbReference>
<feature type="domain" description="Glycosyl transferase CAP10" evidence="2">
    <location>
        <begin position="478"/>
        <end position="684"/>
    </location>
</feature>
<dbReference type="PANTHER" id="PTHR12203:SF61">
    <property type="entry name" value="CAPSULE PROTEIN"/>
    <property type="match status" value="1"/>
</dbReference>
<name>A0AAN6VHB6_9PEZI</name>
<proteinExistence type="predicted"/>
<keyword evidence="1" id="KW-0472">Membrane</keyword>
<evidence type="ECO:0000256" key="1">
    <source>
        <dbReference type="SAM" id="Phobius"/>
    </source>
</evidence>
<protein>
    <recommendedName>
        <fullName evidence="2">Glycosyl transferase CAP10 domain-containing protein</fullName>
    </recommendedName>
</protein>
<dbReference type="EMBL" id="MU857066">
    <property type="protein sequence ID" value="KAK4150540.1"/>
    <property type="molecule type" value="Genomic_DNA"/>
</dbReference>
<keyword evidence="1" id="KW-0812">Transmembrane</keyword>
<feature type="transmembrane region" description="Helical" evidence="1">
    <location>
        <begin position="69"/>
        <end position="92"/>
    </location>
</feature>
<reference evidence="3" key="1">
    <citation type="journal article" date="2023" name="Mol. Phylogenet. Evol.">
        <title>Genome-scale phylogeny and comparative genomics of the fungal order Sordariales.</title>
        <authorList>
            <person name="Hensen N."/>
            <person name="Bonometti L."/>
            <person name="Westerberg I."/>
            <person name="Brannstrom I.O."/>
            <person name="Guillou S."/>
            <person name="Cros-Aarteil S."/>
            <person name="Calhoun S."/>
            <person name="Haridas S."/>
            <person name="Kuo A."/>
            <person name="Mondo S."/>
            <person name="Pangilinan J."/>
            <person name="Riley R."/>
            <person name="LaButti K."/>
            <person name="Andreopoulos B."/>
            <person name="Lipzen A."/>
            <person name="Chen C."/>
            <person name="Yan M."/>
            <person name="Daum C."/>
            <person name="Ng V."/>
            <person name="Clum A."/>
            <person name="Steindorff A."/>
            <person name="Ohm R.A."/>
            <person name="Martin F."/>
            <person name="Silar P."/>
            <person name="Natvig D.O."/>
            <person name="Lalanne C."/>
            <person name="Gautier V."/>
            <person name="Ament-Velasquez S.L."/>
            <person name="Kruys A."/>
            <person name="Hutchinson M.I."/>
            <person name="Powell A.J."/>
            <person name="Barry K."/>
            <person name="Miller A.N."/>
            <person name="Grigoriev I.V."/>
            <person name="Debuchy R."/>
            <person name="Gladieux P."/>
            <person name="Hiltunen Thoren M."/>
            <person name="Johannesson H."/>
        </authorList>
    </citation>
    <scope>NUCLEOTIDE SEQUENCE</scope>
    <source>
        <strain evidence="3">CBS 538.74</strain>
    </source>
</reference>
<dbReference type="InterPro" id="IPR051091">
    <property type="entry name" value="O-Glucosyltr/Glycosyltrsf_90"/>
</dbReference>
<evidence type="ECO:0000259" key="2">
    <source>
        <dbReference type="SMART" id="SM00672"/>
    </source>
</evidence>
<evidence type="ECO:0000313" key="4">
    <source>
        <dbReference type="Proteomes" id="UP001302745"/>
    </source>
</evidence>
<keyword evidence="1" id="KW-1133">Transmembrane helix</keyword>
<dbReference type="Pfam" id="PF05686">
    <property type="entry name" value="Glyco_transf_90"/>
    <property type="match status" value="1"/>
</dbReference>
<evidence type="ECO:0000313" key="3">
    <source>
        <dbReference type="EMBL" id="KAK4150540.1"/>
    </source>
</evidence>
<feature type="transmembrane region" description="Helical" evidence="1">
    <location>
        <begin position="183"/>
        <end position="209"/>
    </location>
</feature>
<dbReference type="SMART" id="SM00672">
    <property type="entry name" value="CAP10"/>
    <property type="match status" value="1"/>
</dbReference>
<gene>
    <name evidence="3" type="ORF">C8A00DRAFT_17964</name>
</gene>
<organism evidence="3 4">
    <name type="scientific">Chaetomidium leptoderma</name>
    <dbReference type="NCBI Taxonomy" id="669021"/>
    <lineage>
        <taxon>Eukaryota</taxon>
        <taxon>Fungi</taxon>
        <taxon>Dikarya</taxon>
        <taxon>Ascomycota</taxon>
        <taxon>Pezizomycotina</taxon>
        <taxon>Sordariomycetes</taxon>
        <taxon>Sordariomycetidae</taxon>
        <taxon>Sordariales</taxon>
        <taxon>Chaetomiaceae</taxon>
        <taxon>Chaetomidium</taxon>
    </lineage>
</organism>
<feature type="transmembrane region" description="Helical" evidence="1">
    <location>
        <begin position="139"/>
        <end position="163"/>
    </location>
</feature>
<comment type="caution">
    <text evidence="3">The sequence shown here is derived from an EMBL/GenBank/DDBJ whole genome shotgun (WGS) entry which is preliminary data.</text>
</comment>
<dbReference type="PANTHER" id="PTHR12203">
    <property type="entry name" value="KDEL LYS-ASP-GLU-LEU CONTAINING - RELATED"/>
    <property type="match status" value="1"/>
</dbReference>
<feature type="transmembrane region" description="Helical" evidence="1">
    <location>
        <begin position="99"/>
        <end position="119"/>
    </location>
</feature>
<sequence length="702" mass="77409">MWPRPPRCDRLRLDLDPVVGAAGAAALCAVLLARGLLLPRAAAQAGEPALTPLLFMVDRKLRPDSQSGGSSLLFSLANTAWDTGLVALFAILAVSNWSLLELALSALPVGALLLVYSSFMPRAAESSRFLPHVDIEDDVLPLSLRVAVMLAAALGVQTFAFGLPSIDAVVQMLPLGLAKALSWYFAIQIARHTSWCIATAIGTFGIVASRDPYIQLSDAEAVLPVLASFLTLAHIIFMLPKQSKGKPILWVLILFSLGPYLANNTAIRSAQSSALRSLKHPIELLIRNARADFEQLLERQSKNYTAAVQEYQRRYAVEPPPGFQAWYEFAVENQSPIIDEFDMIYESVSPFWGISGAEVVQIMNDAYQTKRIDLWRCSFSGAAAETRCNHPFRSSDRHYGDLFNKLLGDLPGVLPDAQFLVNHLDEPRVLTPPPSDSTPKGQFTVTNLSERPTWDAITKFCPSQSQQNDPTTPIETHGLPLITNLTSSLDLCANPSYATTHGLFIAPPSFHLIEGLVPVLSTGRPSTMSDIPFPSPAYVVESEFGYNPAHDMPWSQKSNHLYWAGSTTGAQSHFRQLAWQDNDAALRAKLVFDLDGNGISGRFYKLLASRSLVLKQTLLREWHDERLRPWVHYVPVSVGMAEVAEVVGWFLGTVKGREKGREVAGAGREWYGRAMREVDLRVYLWRLVLELARVGDAGRGVL</sequence>
<reference evidence="3" key="2">
    <citation type="submission" date="2023-05" db="EMBL/GenBank/DDBJ databases">
        <authorList>
            <consortium name="Lawrence Berkeley National Laboratory"/>
            <person name="Steindorff A."/>
            <person name="Hensen N."/>
            <person name="Bonometti L."/>
            <person name="Westerberg I."/>
            <person name="Brannstrom I.O."/>
            <person name="Guillou S."/>
            <person name="Cros-Aarteil S."/>
            <person name="Calhoun S."/>
            <person name="Haridas S."/>
            <person name="Kuo A."/>
            <person name="Mondo S."/>
            <person name="Pangilinan J."/>
            <person name="Riley R."/>
            <person name="Labutti K."/>
            <person name="Andreopoulos B."/>
            <person name="Lipzen A."/>
            <person name="Chen C."/>
            <person name="Yanf M."/>
            <person name="Daum C."/>
            <person name="Ng V."/>
            <person name="Clum A."/>
            <person name="Ohm R."/>
            <person name="Martin F."/>
            <person name="Silar P."/>
            <person name="Natvig D."/>
            <person name="Lalanne C."/>
            <person name="Gautier V."/>
            <person name="Ament-Velasquez S.L."/>
            <person name="Kruys A."/>
            <person name="Hutchinson M.I."/>
            <person name="Powell A.J."/>
            <person name="Barry K."/>
            <person name="Miller A.N."/>
            <person name="Grigoriev I.V."/>
            <person name="Debuchy R."/>
            <person name="Gladieux P."/>
            <person name="Thoren M.H."/>
            <person name="Johannesson H."/>
        </authorList>
    </citation>
    <scope>NUCLEOTIDE SEQUENCE</scope>
    <source>
        <strain evidence="3">CBS 538.74</strain>
    </source>
</reference>
<keyword evidence="4" id="KW-1185">Reference proteome</keyword>
<accession>A0AAN6VHB6</accession>
<dbReference type="InterPro" id="IPR006598">
    <property type="entry name" value="CAP10"/>
</dbReference>
<dbReference type="AlphaFoldDB" id="A0AAN6VHB6"/>
<feature type="transmembrane region" description="Helical" evidence="1">
    <location>
        <begin position="247"/>
        <end position="263"/>
    </location>
</feature>
<feature type="non-terminal residue" evidence="3">
    <location>
        <position position="702"/>
    </location>
</feature>